<dbReference type="RefSeq" id="WP_090717367.1">
    <property type="nucleotide sequence ID" value="NZ_CBCSKY010000077.1"/>
</dbReference>
<name>A0A1G8ZSW2_9BACL</name>
<evidence type="ECO:0000313" key="2">
    <source>
        <dbReference type="Proteomes" id="UP000199050"/>
    </source>
</evidence>
<protein>
    <submittedName>
        <fullName evidence="1">Uncharacterized protein</fullName>
    </submittedName>
</protein>
<keyword evidence="2" id="KW-1185">Reference proteome</keyword>
<dbReference type="EMBL" id="FNDX01000034">
    <property type="protein sequence ID" value="SDK18091.1"/>
    <property type="molecule type" value="Genomic_DNA"/>
</dbReference>
<accession>A0A1G8ZSW2</accession>
<dbReference type="OrthoDB" id="1884491at2"/>
<dbReference type="AlphaFoldDB" id="A0A1G8ZSW2"/>
<sequence length="429" mass="49346">MKLLNFSEPVEFEDIIPGSHNRWGNDALLFRINKGMAKLSTKYGTDKCGEIYGFLLLDNKPLINNYGEELYCPTCAKILSIGLGKENVDSGLIDTIKFSQEPSNDITYAFENVKPMLSILEDGYYLLTRIEMIPTDGDGNFFWNLAELKKLYKATADVYYKYHVSSGTPKFILPSQSVNCLNEDRVNYYLNQMKNGTTMTGLAYYYEGFMSTLLDGHHRATAAYIENKSIDCLTIIKVTGFGFDQDKRPDKIYAGGEIYDLSLFSKPGRIHKYLKRVSESQKSKLEVEEVEELLKDCQNVWVHTAPPKSIDFGKRIYPDYLSIAFSDMAGDISDERIIEIMDRRDDDAEFELEMIFKKLQLQEPEKAFGLSKKIINDVNWKVLIEDAFRYLASIDSTEVEDIFIKYLIDTDYDSKDICRRIADDYLNNR</sequence>
<gene>
    <name evidence="1" type="ORF">SAMN05216192_1343</name>
</gene>
<reference evidence="2" key="1">
    <citation type="submission" date="2016-10" db="EMBL/GenBank/DDBJ databases">
        <authorList>
            <person name="Varghese N."/>
            <person name="Submissions S."/>
        </authorList>
    </citation>
    <scope>NUCLEOTIDE SEQUENCE [LARGE SCALE GENOMIC DNA]</scope>
    <source>
        <strain evidence="2">CGMCC 1.11012</strain>
    </source>
</reference>
<dbReference type="Proteomes" id="UP000199050">
    <property type="component" value="Unassembled WGS sequence"/>
</dbReference>
<organism evidence="1 2">
    <name type="scientific">Paenibacillus typhae</name>
    <dbReference type="NCBI Taxonomy" id="1174501"/>
    <lineage>
        <taxon>Bacteria</taxon>
        <taxon>Bacillati</taxon>
        <taxon>Bacillota</taxon>
        <taxon>Bacilli</taxon>
        <taxon>Bacillales</taxon>
        <taxon>Paenibacillaceae</taxon>
        <taxon>Paenibacillus</taxon>
    </lineage>
</organism>
<proteinExistence type="predicted"/>
<evidence type="ECO:0000313" key="1">
    <source>
        <dbReference type="EMBL" id="SDK18091.1"/>
    </source>
</evidence>